<comment type="caution">
    <text evidence="3">The sequence shown here is derived from an EMBL/GenBank/DDBJ whole genome shotgun (WGS) entry which is preliminary data.</text>
</comment>
<evidence type="ECO:0000256" key="1">
    <source>
        <dbReference type="SAM" id="MobiDB-lite"/>
    </source>
</evidence>
<accession>A0A929FZ23</accession>
<feature type="compositionally biased region" description="Basic and acidic residues" evidence="1">
    <location>
        <begin position="1"/>
        <end position="13"/>
    </location>
</feature>
<feature type="region of interest" description="Disordered" evidence="1">
    <location>
        <begin position="236"/>
        <end position="351"/>
    </location>
</feature>
<protein>
    <submittedName>
        <fullName evidence="3">Uncharacterized protein</fullName>
    </submittedName>
</protein>
<feature type="compositionally biased region" description="Gly residues" evidence="1">
    <location>
        <begin position="14"/>
        <end position="25"/>
    </location>
</feature>
<reference evidence="3" key="1">
    <citation type="submission" date="2020-10" db="EMBL/GenBank/DDBJ databases">
        <title>Diversity and distribution of actinomycetes associated with coral in the coast of Hainan.</title>
        <authorList>
            <person name="Li F."/>
        </authorList>
    </citation>
    <scope>NUCLEOTIDE SEQUENCE</scope>
    <source>
        <strain evidence="3">HNM0983</strain>
    </source>
</reference>
<gene>
    <name evidence="3" type="ORF">IQ251_06470</name>
</gene>
<keyword evidence="4" id="KW-1185">Reference proteome</keyword>
<keyword evidence="2" id="KW-0472">Membrane</keyword>
<feature type="compositionally biased region" description="Polar residues" evidence="1">
    <location>
        <begin position="281"/>
        <end position="328"/>
    </location>
</feature>
<sequence length="351" mass="35303">MNSRDDRTRRDGGSDGSGEGTGTGSGVAKSEVATSDVAEDKSLRSQVSIPQVSGAALASVTAAFLGSQLGVAGTIVGAGMTSVIITVGGVLYQRSLEKTKEKAVQAKVKAQEKAKVQERARAHGKPGVQGGAADKPARRPATSDEPVATRRIEVGSGMHWPGGELVDGPEPTSRSAPPAARAESGPDRAGGEDTRVAQVAPDLTRKRRVRAVVAAGTCAAAFAVAMVVVTGFEGVTGKPLSGGDDGTTVGRVLQPRPEPAEPPEPEPEPAPAETSEPSTALQTTSEQPGTTAPSSGQQQPTGTGTREPQPTGSGSADPSGSTQQSSGEQRPEDQPGGQRLGETAPPSGAAG</sequence>
<name>A0A929FZ23_9PSEU</name>
<feature type="transmembrane region" description="Helical" evidence="2">
    <location>
        <begin position="71"/>
        <end position="92"/>
    </location>
</feature>
<evidence type="ECO:0000313" key="4">
    <source>
        <dbReference type="Proteomes" id="UP000598360"/>
    </source>
</evidence>
<dbReference type="EMBL" id="JADEYC010000009">
    <property type="protein sequence ID" value="MBE9374090.1"/>
    <property type="molecule type" value="Genomic_DNA"/>
</dbReference>
<feature type="compositionally biased region" description="Low complexity" evidence="1">
    <location>
        <begin position="169"/>
        <end position="183"/>
    </location>
</feature>
<keyword evidence="2" id="KW-0812">Transmembrane</keyword>
<feature type="region of interest" description="Disordered" evidence="1">
    <location>
        <begin position="113"/>
        <end position="195"/>
    </location>
</feature>
<organism evidence="3 4">
    <name type="scientific">Saccharopolyspora montiporae</name>
    <dbReference type="NCBI Taxonomy" id="2781240"/>
    <lineage>
        <taxon>Bacteria</taxon>
        <taxon>Bacillati</taxon>
        <taxon>Actinomycetota</taxon>
        <taxon>Actinomycetes</taxon>
        <taxon>Pseudonocardiales</taxon>
        <taxon>Pseudonocardiaceae</taxon>
        <taxon>Saccharopolyspora</taxon>
    </lineage>
</organism>
<dbReference type="AlphaFoldDB" id="A0A929FZ23"/>
<dbReference type="Proteomes" id="UP000598360">
    <property type="component" value="Unassembled WGS sequence"/>
</dbReference>
<dbReference type="RefSeq" id="WP_193927528.1">
    <property type="nucleotide sequence ID" value="NZ_JADEYC010000009.1"/>
</dbReference>
<evidence type="ECO:0000313" key="3">
    <source>
        <dbReference type="EMBL" id="MBE9374090.1"/>
    </source>
</evidence>
<feature type="region of interest" description="Disordered" evidence="1">
    <location>
        <begin position="1"/>
        <end position="45"/>
    </location>
</feature>
<feature type="compositionally biased region" description="Basic and acidic residues" evidence="1">
    <location>
        <begin position="184"/>
        <end position="195"/>
    </location>
</feature>
<feature type="compositionally biased region" description="Low complexity" evidence="1">
    <location>
        <begin position="271"/>
        <end position="280"/>
    </location>
</feature>
<feature type="transmembrane region" description="Helical" evidence="2">
    <location>
        <begin position="211"/>
        <end position="232"/>
    </location>
</feature>
<proteinExistence type="predicted"/>
<evidence type="ECO:0000256" key="2">
    <source>
        <dbReference type="SAM" id="Phobius"/>
    </source>
</evidence>
<keyword evidence="2" id="KW-1133">Transmembrane helix</keyword>
<feature type="transmembrane region" description="Helical" evidence="2">
    <location>
        <begin position="47"/>
        <end position="65"/>
    </location>
</feature>